<dbReference type="AlphaFoldDB" id="A0A9J6RB87"/>
<feature type="binding site" evidence="2">
    <location>
        <position position="53"/>
    </location>
    <ligand>
        <name>substrate</name>
    </ligand>
</feature>
<feature type="active site" description="Proton acceptor" evidence="2">
    <location>
        <position position="84"/>
    </location>
</feature>
<comment type="similarity">
    <text evidence="2">Belongs to the UPP synthase family.</text>
</comment>
<dbReference type="SUPFAM" id="SSF64005">
    <property type="entry name" value="Undecaprenyl diphosphate synthase"/>
    <property type="match status" value="1"/>
</dbReference>
<reference evidence="3" key="1">
    <citation type="submission" date="2022-11" db="EMBL/GenBank/DDBJ databases">
        <title>WGS of Natronobacillus azotifigens 24KS-1, an anaerobic diazotrophic haloalkaliphile from soda-rich habitats.</title>
        <authorList>
            <person name="Sorokin D.Y."/>
            <person name="Merkel A.Y."/>
        </authorList>
    </citation>
    <scope>NUCLEOTIDE SEQUENCE</scope>
    <source>
        <strain evidence="3">24KS-1</strain>
    </source>
</reference>
<evidence type="ECO:0000256" key="2">
    <source>
        <dbReference type="HAMAP-Rule" id="MF_01139"/>
    </source>
</evidence>
<dbReference type="GO" id="GO:0030145">
    <property type="term" value="F:manganese ion binding"/>
    <property type="evidence" value="ECO:0007669"/>
    <property type="project" value="TreeGrafter"/>
</dbReference>
<dbReference type="EMBL" id="JAPRAT010000007">
    <property type="protein sequence ID" value="MCZ0702595.1"/>
    <property type="molecule type" value="Genomic_DNA"/>
</dbReference>
<feature type="active site" evidence="2">
    <location>
        <position position="36"/>
    </location>
</feature>
<dbReference type="InterPro" id="IPR036424">
    <property type="entry name" value="UPP_synth-like_sf"/>
</dbReference>
<feature type="binding site" evidence="2">
    <location>
        <begin position="210"/>
        <end position="212"/>
    </location>
    <ligand>
        <name>substrate</name>
    </ligand>
</feature>
<dbReference type="PANTHER" id="PTHR10291">
    <property type="entry name" value="DEHYDRODOLICHYL DIPHOSPHATE SYNTHASE FAMILY MEMBER"/>
    <property type="match status" value="1"/>
</dbReference>
<keyword evidence="1 2" id="KW-0808">Transferase</keyword>
<name>A0A9J6RB87_9BACI</name>
<comment type="function">
    <text evidence="2">Catalyzes the condensation of isopentenyl diphosphate (IPP) with allylic pyrophosphates generating different type of terpenoids.</text>
</comment>
<feature type="binding site" evidence="2">
    <location>
        <position position="85"/>
    </location>
    <ligand>
        <name>substrate</name>
    </ligand>
</feature>
<sequence>MGIFQLPFRKKSKKTNVELSNKSLTLVPDHVAIIMDGNGRWANERGLPRFAGHKEGMDNVKRIVKAANKHNISIITMYAFSTENWKRPKPEVDYLLKLPKEFLNTYLPELIEENVQIKTIGAFNLLPEHTKKAVQHAIEKTKANDGLILNIALNYGSRSELVHSVQSIANSVKEGNLDPSQIDESTIANSLYTYDLPDPDLLIRTSGEMRLSNFLLWQSAYTEFWFAKEYWPSFTEEIFEQALLDYQNRKRRFGGL</sequence>
<feature type="binding site" evidence="2">
    <location>
        <position position="49"/>
    </location>
    <ligand>
        <name>substrate</name>
    </ligand>
</feature>
<dbReference type="GO" id="GO:0005829">
    <property type="term" value="C:cytosol"/>
    <property type="evidence" value="ECO:0007669"/>
    <property type="project" value="TreeGrafter"/>
</dbReference>
<feature type="binding site" evidence="2">
    <location>
        <position position="204"/>
    </location>
    <ligand>
        <name>substrate</name>
    </ligand>
</feature>
<dbReference type="GO" id="GO:0008834">
    <property type="term" value="F:ditrans,polycis-undecaprenyl-diphosphate synthase [(2E,6E)-farnesyl-diphosphate specific] activity"/>
    <property type="evidence" value="ECO:0007669"/>
    <property type="project" value="TreeGrafter"/>
</dbReference>
<feature type="binding site" evidence="2">
    <location>
        <position position="223"/>
    </location>
    <ligand>
        <name>Mg(2+)</name>
        <dbReference type="ChEBI" id="CHEBI:18420"/>
    </ligand>
</feature>
<dbReference type="EC" id="2.5.1.-" evidence="2"/>
<feature type="binding site" evidence="2">
    <location>
        <begin position="81"/>
        <end position="83"/>
    </location>
    <ligand>
        <name>substrate</name>
    </ligand>
</feature>
<dbReference type="RefSeq" id="WP_268779366.1">
    <property type="nucleotide sequence ID" value="NZ_JAPRAT010000007.1"/>
</dbReference>
<dbReference type="Gene3D" id="3.40.1180.10">
    <property type="entry name" value="Decaprenyl diphosphate synthase-like"/>
    <property type="match status" value="1"/>
</dbReference>
<evidence type="ECO:0000313" key="4">
    <source>
        <dbReference type="Proteomes" id="UP001084197"/>
    </source>
</evidence>
<dbReference type="PANTHER" id="PTHR10291:SF0">
    <property type="entry name" value="DEHYDRODOLICHYL DIPHOSPHATE SYNTHASE 2"/>
    <property type="match status" value="1"/>
</dbReference>
<comment type="subunit">
    <text evidence="2">Homodimer.</text>
</comment>
<evidence type="ECO:0000313" key="3">
    <source>
        <dbReference type="EMBL" id="MCZ0702595.1"/>
    </source>
</evidence>
<dbReference type="FunFam" id="3.40.1180.10:FF:000001">
    <property type="entry name" value="(2E,6E)-farnesyl-diphosphate-specific ditrans,polycis-undecaprenyl-diphosphate synthase"/>
    <property type="match status" value="1"/>
</dbReference>
<gene>
    <name evidence="3" type="ORF">OWO01_05140</name>
</gene>
<dbReference type="InterPro" id="IPR018520">
    <property type="entry name" value="UPP_synth-like_CS"/>
</dbReference>
<keyword evidence="2" id="KW-0460">Magnesium</keyword>
<accession>A0A9J6RB87</accession>
<proteinExistence type="inferred from homology"/>
<dbReference type="NCBIfam" id="NF011405">
    <property type="entry name" value="PRK14830.1"/>
    <property type="match status" value="1"/>
</dbReference>
<dbReference type="GO" id="GO:0016094">
    <property type="term" value="P:polyprenol biosynthetic process"/>
    <property type="evidence" value="ECO:0007669"/>
    <property type="project" value="TreeGrafter"/>
</dbReference>
<feature type="binding site" evidence="2">
    <location>
        <position position="87"/>
    </location>
    <ligand>
        <name>substrate</name>
    </ligand>
</feature>
<keyword evidence="4" id="KW-1185">Reference proteome</keyword>
<comment type="caution">
    <text evidence="3">The sequence shown here is derived from an EMBL/GenBank/DDBJ whole genome shotgun (WGS) entry which is preliminary data.</text>
</comment>
<comment type="cofactor">
    <cofactor evidence="2">
        <name>Mg(2+)</name>
        <dbReference type="ChEBI" id="CHEBI:18420"/>
    </cofactor>
    <text evidence="2">Binds 2 magnesium ions per subunit.</text>
</comment>
<feature type="binding site" evidence="2">
    <location>
        <begin position="37"/>
        <end position="40"/>
    </location>
    <ligand>
        <name>substrate</name>
    </ligand>
</feature>
<dbReference type="Pfam" id="PF01255">
    <property type="entry name" value="Prenyltransf"/>
    <property type="match status" value="1"/>
</dbReference>
<dbReference type="InterPro" id="IPR001441">
    <property type="entry name" value="UPP_synth-like"/>
</dbReference>
<protein>
    <recommendedName>
        <fullName evidence="2">Isoprenyl transferase</fullName>
        <ecNumber evidence="2">2.5.1.-</ecNumber>
    </recommendedName>
</protein>
<dbReference type="GO" id="GO:0000287">
    <property type="term" value="F:magnesium ion binding"/>
    <property type="evidence" value="ECO:0007669"/>
    <property type="project" value="UniProtKB-UniRule"/>
</dbReference>
<keyword evidence="2" id="KW-0479">Metal-binding</keyword>
<feature type="binding site" evidence="2">
    <location>
        <position position="36"/>
    </location>
    <ligand>
        <name>Mg(2+)</name>
        <dbReference type="ChEBI" id="CHEBI:18420"/>
    </ligand>
</feature>
<evidence type="ECO:0000256" key="1">
    <source>
        <dbReference type="ARBA" id="ARBA00022679"/>
    </source>
</evidence>
<dbReference type="CDD" id="cd00475">
    <property type="entry name" value="Cis_IPPS"/>
    <property type="match status" value="1"/>
</dbReference>
<dbReference type="NCBIfam" id="TIGR00055">
    <property type="entry name" value="uppS"/>
    <property type="match status" value="1"/>
</dbReference>
<feature type="binding site" evidence="2">
    <location>
        <position position="41"/>
    </location>
    <ligand>
        <name>substrate</name>
    </ligand>
</feature>
<dbReference type="HAMAP" id="MF_01139">
    <property type="entry name" value="ISPT"/>
    <property type="match status" value="1"/>
</dbReference>
<organism evidence="3 4">
    <name type="scientific">Natronobacillus azotifigens</name>
    <dbReference type="NCBI Taxonomy" id="472978"/>
    <lineage>
        <taxon>Bacteria</taxon>
        <taxon>Bacillati</taxon>
        <taxon>Bacillota</taxon>
        <taxon>Bacilli</taxon>
        <taxon>Bacillales</taxon>
        <taxon>Bacillaceae</taxon>
        <taxon>Natronobacillus</taxon>
    </lineage>
</organism>
<dbReference type="Proteomes" id="UP001084197">
    <property type="component" value="Unassembled WGS sequence"/>
</dbReference>
<dbReference type="PROSITE" id="PS01066">
    <property type="entry name" value="UPP_SYNTHASE"/>
    <property type="match status" value="1"/>
</dbReference>